<dbReference type="OrthoDB" id="20821at2759"/>
<keyword evidence="3" id="KW-1185">Reference proteome</keyword>
<dbReference type="AlphaFoldDB" id="A0A4S8MFU3"/>
<evidence type="ECO:0000313" key="3">
    <source>
        <dbReference type="Proteomes" id="UP000297245"/>
    </source>
</evidence>
<protein>
    <submittedName>
        <fullName evidence="2">Uncharacterized protein</fullName>
    </submittedName>
</protein>
<accession>A0A4S8MFU3</accession>
<dbReference type="EMBL" id="ML179092">
    <property type="protein sequence ID" value="THV01302.1"/>
    <property type="molecule type" value="Genomic_DNA"/>
</dbReference>
<organism evidence="2 3">
    <name type="scientific">Dendrothele bispora (strain CBS 962.96)</name>
    <dbReference type="NCBI Taxonomy" id="1314807"/>
    <lineage>
        <taxon>Eukaryota</taxon>
        <taxon>Fungi</taxon>
        <taxon>Dikarya</taxon>
        <taxon>Basidiomycota</taxon>
        <taxon>Agaricomycotina</taxon>
        <taxon>Agaricomycetes</taxon>
        <taxon>Agaricomycetidae</taxon>
        <taxon>Agaricales</taxon>
        <taxon>Agaricales incertae sedis</taxon>
        <taxon>Dendrothele</taxon>
    </lineage>
</organism>
<name>A0A4S8MFU3_DENBC</name>
<gene>
    <name evidence="2" type="ORF">K435DRAFT_963634</name>
</gene>
<reference evidence="2 3" key="1">
    <citation type="journal article" date="2019" name="Nat. Ecol. Evol.">
        <title>Megaphylogeny resolves global patterns of mushroom evolution.</title>
        <authorList>
            <person name="Varga T."/>
            <person name="Krizsan K."/>
            <person name="Foldi C."/>
            <person name="Dima B."/>
            <person name="Sanchez-Garcia M."/>
            <person name="Sanchez-Ramirez S."/>
            <person name="Szollosi G.J."/>
            <person name="Szarkandi J.G."/>
            <person name="Papp V."/>
            <person name="Albert L."/>
            <person name="Andreopoulos W."/>
            <person name="Angelini C."/>
            <person name="Antonin V."/>
            <person name="Barry K.W."/>
            <person name="Bougher N.L."/>
            <person name="Buchanan P."/>
            <person name="Buyck B."/>
            <person name="Bense V."/>
            <person name="Catcheside P."/>
            <person name="Chovatia M."/>
            <person name="Cooper J."/>
            <person name="Damon W."/>
            <person name="Desjardin D."/>
            <person name="Finy P."/>
            <person name="Geml J."/>
            <person name="Haridas S."/>
            <person name="Hughes K."/>
            <person name="Justo A."/>
            <person name="Karasinski D."/>
            <person name="Kautmanova I."/>
            <person name="Kiss B."/>
            <person name="Kocsube S."/>
            <person name="Kotiranta H."/>
            <person name="LaButti K.M."/>
            <person name="Lechner B.E."/>
            <person name="Liimatainen K."/>
            <person name="Lipzen A."/>
            <person name="Lukacs Z."/>
            <person name="Mihaltcheva S."/>
            <person name="Morgado L.N."/>
            <person name="Niskanen T."/>
            <person name="Noordeloos M.E."/>
            <person name="Ohm R.A."/>
            <person name="Ortiz-Santana B."/>
            <person name="Ovrebo C."/>
            <person name="Racz N."/>
            <person name="Riley R."/>
            <person name="Savchenko A."/>
            <person name="Shiryaev A."/>
            <person name="Soop K."/>
            <person name="Spirin V."/>
            <person name="Szebenyi C."/>
            <person name="Tomsovsky M."/>
            <person name="Tulloss R.E."/>
            <person name="Uehling J."/>
            <person name="Grigoriev I.V."/>
            <person name="Vagvolgyi C."/>
            <person name="Papp T."/>
            <person name="Martin F.M."/>
            <person name="Miettinen O."/>
            <person name="Hibbett D.S."/>
            <person name="Nagy L.G."/>
        </authorList>
    </citation>
    <scope>NUCLEOTIDE SEQUENCE [LARGE SCALE GENOMIC DNA]</scope>
    <source>
        <strain evidence="2 3">CBS 962.96</strain>
    </source>
</reference>
<proteinExistence type="predicted"/>
<sequence>MELYVVKYATHPVPAQASLGRDAFIILCVNALEVPLDADRIVSVRSVNSNGRSYVFHGTCADPRELCLTVSFTSHTLSNEISPREQRDLEMFESILSQYADFRGAADDADVSPSSSQPPGKIMFDRDEPNDSRLRGQLVLVNEDTGEIIGEVEKRLNVKEDPGLAEKGHEKDPIVIEIPEGVKPTEGAVEVFARTVSPDEQNWMMTGAVFVSQGISDGTDLLVNFMTRASNHFIAHSEPSTSKNVSALLTSKPVLKKFMLSVLRQLK</sequence>
<feature type="region of interest" description="Disordered" evidence="1">
    <location>
        <begin position="106"/>
        <end position="128"/>
    </location>
</feature>
<dbReference type="Proteomes" id="UP000297245">
    <property type="component" value="Unassembled WGS sequence"/>
</dbReference>
<evidence type="ECO:0000313" key="2">
    <source>
        <dbReference type="EMBL" id="THV01302.1"/>
    </source>
</evidence>
<evidence type="ECO:0000256" key="1">
    <source>
        <dbReference type="SAM" id="MobiDB-lite"/>
    </source>
</evidence>